<dbReference type="EMBL" id="CM007657">
    <property type="protein sequence ID" value="ONH94897.1"/>
    <property type="molecule type" value="Genomic_DNA"/>
</dbReference>
<keyword evidence="2" id="KW-1185">Reference proteome</keyword>
<evidence type="ECO:0000313" key="2">
    <source>
        <dbReference type="Proteomes" id="UP000006882"/>
    </source>
</evidence>
<evidence type="ECO:0000313" key="1">
    <source>
        <dbReference type="EMBL" id="ONH94897.1"/>
    </source>
</evidence>
<name>M5WEZ7_PRUPE</name>
<gene>
    <name evidence="1" type="ORF">PRUPE_7G038000</name>
</gene>
<evidence type="ECO:0008006" key="3">
    <source>
        <dbReference type="Google" id="ProtNLM"/>
    </source>
</evidence>
<proteinExistence type="predicted"/>
<dbReference type="Proteomes" id="UP000006882">
    <property type="component" value="Chromosome G7"/>
</dbReference>
<dbReference type="Gramene" id="ONH94897">
    <property type="protein sequence ID" value="ONH94897"/>
    <property type="gene ID" value="PRUPE_7G038000"/>
</dbReference>
<dbReference type="eggNOG" id="ENOG502R8RH">
    <property type="taxonomic scope" value="Eukaryota"/>
</dbReference>
<organism evidence="1 2">
    <name type="scientific">Prunus persica</name>
    <name type="common">Peach</name>
    <name type="synonym">Amygdalus persica</name>
    <dbReference type="NCBI Taxonomy" id="3760"/>
    <lineage>
        <taxon>Eukaryota</taxon>
        <taxon>Viridiplantae</taxon>
        <taxon>Streptophyta</taxon>
        <taxon>Embryophyta</taxon>
        <taxon>Tracheophyta</taxon>
        <taxon>Spermatophyta</taxon>
        <taxon>Magnoliopsida</taxon>
        <taxon>eudicotyledons</taxon>
        <taxon>Gunneridae</taxon>
        <taxon>Pentapetalae</taxon>
        <taxon>rosids</taxon>
        <taxon>fabids</taxon>
        <taxon>Rosales</taxon>
        <taxon>Rosaceae</taxon>
        <taxon>Amygdaloideae</taxon>
        <taxon>Amygdaleae</taxon>
        <taxon>Prunus</taxon>
    </lineage>
</organism>
<sequence length="213" mass="24747">MTHSFKFKLEHSRIVITCNQGINVLFIPWIRLCGHSQVTHNIENAELNPYTSNISLISIMYNVLWRDSMLLVILDGTRLVPSRRGNRRWKLDHSGLYSCHSFLNTCDTLQRHRPFMCLSPHWCTLCNMDRESADDLFIHCPYSLKVWWSLLQEVNAAWVIPKDCFQLLSYKIDALGRGKKAKVLWGCLVHAVFWNLWASVTPVFKDLAVSPIM</sequence>
<reference evidence="1 2" key="1">
    <citation type="journal article" date="2013" name="Nat. Genet.">
        <title>The high-quality draft genome of peach (Prunus persica) identifies unique patterns of genetic diversity, domestication and genome evolution.</title>
        <authorList>
            <consortium name="International Peach Genome Initiative"/>
            <person name="Verde I."/>
            <person name="Abbott A.G."/>
            <person name="Scalabrin S."/>
            <person name="Jung S."/>
            <person name="Shu S."/>
            <person name="Marroni F."/>
            <person name="Zhebentyayeva T."/>
            <person name="Dettori M.T."/>
            <person name="Grimwood J."/>
            <person name="Cattonaro F."/>
            <person name="Zuccolo A."/>
            <person name="Rossini L."/>
            <person name="Jenkins J."/>
            <person name="Vendramin E."/>
            <person name="Meisel L.A."/>
            <person name="Decroocq V."/>
            <person name="Sosinski B."/>
            <person name="Prochnik S."/>
            <person name="Mitros T."/>
            <person name="Policriti A."/>
            <person name="Cipriani G."/>
            <person name="Dondini L."/>
            <person name="Ficklin S."/>
            <person name="Goodstein D.M."/>
            <person name="Xuan P."/>
            <person name="Del Fabbro C."/>
            <person name="Aramini V."/>
            <person name="Copetti D."/>
            <person name="Gonzalez S."/>
            <person name="Horner D.S."/>
            <person name="Falchi R."/>
            <person name="Lucas S."/>
            <person name="Mica E."/>
            <person name="Maldonado J."/>
            <person name="Lazzari B."/>
            <person name="Bielenberg D."/>
            <person name="Pirona R."/>
            <person name="Miculan M."/>
            <person name="Barakat A."/>
            <person name="Testolin R."/>
            <person name="Stella A."/>
            <person name="Tartarini S."/>
            <person name="Tonutti P."/>
            <person name="Arus P."/>
            <person name="Orellana A."/>
            <person name="Wells C."/>
            <person name="Main D."/>
            <person name="Vizzotto G."/>
            <person name="Silva H."/>
            <person name="Salamini F."/>
            <person name="Schmutz J."/>
            <person name="Morgante M."/>
            <person name="Rokhsar D.S."/>
        </authorList>
    </citation>
    <scope>NUCLEOTIDE SEQUENCE [LARGE SCALE GENOMIC DNA]</scope>
    <source>
        <strain evidence="2">cv. Nemared</strain>
    </source>
</reference>
<protein>
    <recommendedName>
        <fullName evidence="3">Reverse transcriptase zinc-binding domain-containing protein</fullName>
    </recommendedName>
</protein>
<accession>M5WEZ7</accession>
<dbReference type="AlphaFoldDB" id="M5WEZ7"/>
<dbReference type="HOGENOM" id="CLU_1296286_0_0_1"/>